<protein>
    <submittedName>
        <fullName evidence="1">Uncharacterized protein</fullName>
    </submittedName>
</protein>
<organism evidence="1 2">
    <name type="scientific">candidate division WOR-3 bacterium</name>
    <dbReference type="NCBI Taxonomy" id="2052148"/>
    <lineage>
        <taxon>Bacteria</taxon>
        <taxon>Bacteria division WOR-3</taxon>
    </lineage>
</organism>
<dbReference type="EMBL" id="DRIG01000092">
    <property type="protein sequence ID" value="HEC79171.1"/>
    <property type="molecule type" value="Genomic_DNA"/>
</dbReference>
<comment type="caution">
    <text evidence="1">The sequence shown here is derived from an EMBL/GenBank/DDBJ whole genome shotgun (WGS) entry which is preliminary data.</text>
</comment>
<evidence type="ECO:0000313" key="1">
    <source>
        <dbReference type="EMBL" id="HEC79171.1"/>
    </source>
</evidence>
<name>A0A9C9ENV9_UNCW3</name>
<reference evidence="1" key="1">
    <citation type="journal article" date="2020" name="mSystems">
        <title>Genome- and Community-Level Interaction Insights into Carbon Utilization and Element Cycling Functions of Hydrothermarchaeota in Hydrothermal Sediment.</title>
        <authorList>
            <person name="Zhou Z."/>
            <person name="Liu Y."/>
            <person name="Xu W."/>
            <person name="Pan J."/>
            <person name="Luo Z.H."/>
            <person name="Li M."/>
        </authorList>
    </citation>
    <scope>NUCLEOTIDE SEQUENCE</scope>
    <source>
        <strain evidence="1">HyVt-388</strain>
    </source>
</reference>
<dbReference type="AlphaFoldDB" id="A0A9C9ENV9"/>
<sequence>MVNTNEIKDSITNKWPTPISFLNDYKNFAVKARPLLIKLMAKKHSMTEDVTEKKLLHLLALEQFFFYWETWLAFYCAAYHPAPIDLYNWLTKPFGKLNSETEILSREDLYSIYKSEHSNLTDNEVEYVVNSLQKNINWMKKVAPITDIILPAFYKLKHKSLIYRLEDEVVVLLSKKLDVNLVDGIKQEERGWAGDLFWLVKLAEVTQKAICGAIDIIIIRLKKSGNNKWLSGPGENIPLFDLQKHNKKQS</sequence>
<evidence type="ECO:0000313" key="2">
    <source>
        <dbReference type="Proteomes" id="UP000885826"/>
    </source>
</evidence>
<proteinExistence type="predicted"/>
<accession>A0A9C9ENV9</accession>
<gene>
    <name evidence="1" type="ORF">ENI34_08545</name>
</gene>
<dbReference type="Proteomes" id="UP000885826">
    <property type="component" value="Unassembled WGS sequence"/>
</dbReference>